<dbReference type="Proteomes" id="UP000379480">
    <property type="component" value="Unassembled WGS sequence"/>
</dbReference>
<protein>
    <submittedName>
        <fullName evidence="1">Uncharacterized protein</fullName>
    </submittedName>
</protein>
<reference evidence="1 2" key="1">
    <citation type="submission" date="2019-09" db="EMBL/GenBank/DDBJ databases">
        <authorList>
            <person name="Chandra G."/>
            <person name="Truman W A."/>
        </authorList>
    </citation>
    <scope>NUCLEOTIDE SEQUENCE [LARGE SCALE GENOMIC DNA]</scope>
    <source>
        <strain evidence="1">PS723</strain>
    </source>
</reference>
<dbReference type="EMBL" id="CABVHY010000016">
    <property type="protein sequence ID" value="VVO11135.1"/>
    <property type="molecule type" value="Genomic_DNA"/>
</dbReference>
<dbReference type="AlphaFoldDB" id="A0A5E7DGU2"/>
<name>A0A5E7DGU2_PSEFL</name>
<organism evidence="1 2">
    <name type="scientific">Pseudomonas fluorescens</name>
    <dbReference type="NCBI Taxonomy" id="294"/>
    <lineage>
        <taxon>Bacteria</taxon>
        <taxon>Pseudomonadati</taxon>
        <taxon>Pseudomonadota</taxon>
        <taxon>Gammaproteobacteria</taxon>
        <taxon>Pseudomonadales</taxon>
        <taxon>Pseudomonadaceae</taxon>
        <taxon>Pseudomonas</taxon>
    </lineage>
</organism>
<accession>A0A5E7DGU2</accession>
<sequence length="33" mass="3516">MRITKRSSHGPKVMKQVFKLAAVDHGMSGGSSS</sequence>
<gene>
    <name evidence="1" type="ORF">PS723_03429</name>
</gene>
<proteinExistence type="predicted"/>
<evidence type="ECO:0000313" key="1">
    <source>
        <dbReference type="EMBL" id="VVO11135.1"/>
    </source>
</evidence>
<evidence type="ECO:0000313" key="2">
    <source>
        <dbReference type="Proteomes" id="UP000379480"/>
    </source>
</evidence>